<proteinExistence type="predicted"/>
<organism evidence="1">
    <name type="scientific">Rhizophora mucronata</name>
    <name type="common">Asiatic mangrove</name>
    <dbReference type="NCBI Taxonomy" id="61149"/>
    <lineage>
        <taxon>Eukaryota</taxon>
        <taxon>Viridiplantae</taxon>
        <taxon>Streptophyta</taxon>
        <taxon>Embryophyta</taxon>
        <taxon>Tracheophyta</taxon>
        <taxon>Spermatophyta</taxon>
        <taxon>Magnoliopsida</taxon>
        <taxon>eudicotyledons</taxon>
        <taxon>Gunneridae</taxon>
        <taxon>Pentapetalae</taxon>
        <taxon>rosids</taxon>
        <taxon>fabids</taxon>
        <taxon>Malpighiales</taxon>
        <taxon>Rhizophoraceae</taxon>
        <taxon>Rhizophora</taxon>
    </lineage>
</organism>
<dbReference type="AlphaFoldDB" id="A0A2P2Q2I4"/>
<protein>
    <submittedName>
        <fullName evidence="1">Uncharacterized protein</fullName>
    </submittedName>
</protein>
<evidence type="ECO:0000313" key="1">
    <source>
        <dbReference type="EMBL" id="MBX61185.1"/>
    </source>
</evidence>
<name>A0A2P2Q2I4_RHIMU</name>
<sequence length="46" mass="5059">MSNNRFLGSIPTVSYKIHGIYVPQITILIRASTRVELSLALGMPLS</sequence>
<reference evidence="1" key="1">
    <citation type="submission" date="2018-02" db="EMBL/GenBank/DDBJ databases">
        <title>Rhizophora mucronata_Transcriptome.</title>
        <authorList>
            <person name="Meera S.P."/>
            <person name="Sreeshan A."/>
            <person name="Augustine A."/>
        </authorList>
    </citation>
    <scope>NUCLEOTIDE SEQUENCE</scope>
    <source>
        <tissue evidence="1">Leaf</tissue>
    </source>
</reference>
<accession>A0A2P2Q2I4</accession>
<dbReference type="EMBL" id="GGEC01080701">
    <property type="protein sequence ID" value="MBX61185.1"/>
    <property type="molecule type" value="Transcribed_RNA"/>
</dbReference>